<keyword evidence="3" id="KW-1185">Reference proteome</keyword>
<feature type="region of interest" description="Disordered" evidence="1">
    <location>
        <begin position="273"/>
        <end position="293"/>
    </location>
</feature>
<dbReference type="OrthoDB" id="5136038at2759"/>
<proteinExistence type="predicted"/>
<dbReference type="AlphaFoldDB" id="A0A9P0EQ07"/>
<accession>A0A9P0EQ07</accession>
<dbReference type="Proteomes" id="UP000775872">
    <property type="component" value="Unassembled WGS sequence"/>
</dbReference>
<feature type="region of interest" description="Disordered" evidence="1">
    <location>
        <begin position="1"/>
        <end position="75"/>
    </location>
</feature>
<evidence type="ECO:0000313" key="2">
    <source>
        <dbReference type="EMBL" id="CAH0056679.1"/>
    </source>
</evidence>
<reference evidence="2 3" key="2">
    <citation type="submission" date="2021-10" db="EMBL/GenBank/DDBJ databases">
        <authorList>
            <person name="Piombo E."/>
        </authorList>
    </citation>
    <scope>NUCLEOTIDE SEQUENCE [LARGE SCALE GENOMIC DNA]</scope>
</reference>
<comment type="caution">
    <text evidence="2">The sequence shown here is derived from an EMBL/GenBank/DDBJ whole genome shotgun (WGS) entry which is preliminary data.</text>
</comment>
<reference evidence="3" key="1">
    <citation type="submission" date="2019-06" db="EMBL/GenBank/DDBJ databases">
        <authorList>
            <person name="Broberg M."/>
        </authorList>
    </citation>
    <scope>NUCLEOTIDE SEQUENCE [LARGE SCALE GENOMIC DNA]</scope>
</reference>
<sequence length="293" mass="32124">MASTPEPDQAKQNGTSKGASEFTSAEPSSFTNWGHENDTQLKTLQNPFRKHGKRLNNFSTNQIDMPKTGISGDAGLRRGHSSLNIGIAVSDWETVATEDEVNQGKHPVTSSRRNDVESKYQTENIYSSGSGTLFLPERNSIFDTQNASPVVPPEPSQQGFASHPSFYSSSSCYSDLHRVDSAEGDNLGNWKQEDVDFANTHVADQTLRFELAAGNRFSKNSFSNIGSPFQHDDDTPEPIAQGENPTEGNGFQQVEIFPTATRALSLDLDQAGPCEDIRRTDPSFYNPTAIRST</sequence>
<feature type="region of interest" description="Disordered" evidence="1">
    <location>
        <begin position="225"/>
        <end position="250"/>
    </location>
</feature>
<protein>
    <submittedName>
        <fullName evidence="2">Uncharacterized protein</fullName>
    </submittedName>
</protein>
<feature type="compositionally biased region" description="Polar residues" evidence="1">
    <location>
        <begin position="10"/>
        <end position="46"/>
    </location>
</feature>
<gene>
    <name evidence="2" type="ORF">CSOL1703_00006625</name>
</gene>
<name>A0A9P0EQ07_9HYPO</name>
<evidence type="ECO:0000313" key="3">
    <source>
        <dbReference type="Proteomes" id="UP000775872"/>
    </source>
</evidence>
<organism evidence="2 3">
    <name type="scientific">Clonostachys solani</name>
    <dbReference type="NCBI Taxonomy" id="160281"/>
    <lineage>
        <taxon>Eukaryota</taxon>
        <taxon>Fungi</taxon>
        <taxon>Dikarya</taxon>
        <taxon>Ascomycota</taxon>
        <taxon>Pezizomycotina</taxon>
        <taxon>Sordariomycetes</taxon>
        <taxon>Hypocreomycetidae</taxon>
        <taxon>Hypocreales</taxon>
        <taxon>Bionectriaceae</taxon>
        <taxon>Clonostachys</taxon>
    </lineage>
</organism>
<feature type="compositionally biased region" description="Polar residues" evidence="1">
    <location>
        <begin position="283"/>
        <end position="293"/>
    </location>
</feature>
<evidence type="ECO:0000256" key="1">
    <source>
        <dbReference type="SAM" id="MobiDB-lite"/>
    </source>
</evidence>
<dbReference type="EMBL" id="CABFOC020000063">
    <property type="protein sequence ID" value="CAH0056679.1"/>
    <property type="molecule type" value="Genomic_DNA"/>
</dbReference>